<feature type="domain" description="PpiC" evidence="3">
    <location>
        <begin position="113"/>
        <end position="203"/>
    </location>
</feature>
<sequence>MENKILAVAAGNEITEKDLNAIISRYPEDRRAAFQTEQGKKQLIEQLISFELMNKFGKEIELDKTQEYKDAIESISKEVITSMAINKVLGDLTVTDEEVKKYYEDNKEAFSQPATVSAKHILVATEEDAKKAKQEIANKELSFEEAAKKYSTCPSKEQGGNLGSFSRGMMVPEFEEAAFNLEIGVVSEPVKTQFGYHLIVVDEKNEASVKSFDEVKDMVLNQLMQQNQHKKYDQILKELEAKYGVDRK</sequence>
<comment type="caution">
    <text evidence="4">The sequence shown here is derived from an EMBL/GenBank/DDBJ whole genome shotgun (WGS) entry which is preliminary data.</text>
</comment>
<protein>
    <submittedName>
        <fullName evidence="4">Putative peptidyl-prolyl cis-trans isomerase Cbf2</fullName>
        <ecNumber evidence="4">5.2.1.8</ecNumber>
    </submittedName>
</protein>
<dbReference type="SUPFAM" id="SSF54534">
    <property type="entry name" value="FKBP-like"/>
    <property type="match status" value="1"/>
</dbReference>
<evidence type="ECO:0000256" key="2">
    <source>
        <dbReference type="SAM" id="Coils"/>
    </source>
</evidence>
<name>A0A1S8NJP4_CLOSA</name>
<evidence type="ECO:0000259" key="3">
    <source>
        <dbReference type="PROSITE" id="PS50198"/>
    </source>
</evidence>
<keyword evidence="1 4" id="KW-0413">Isomerase</keyword>
<dbReference type="InterPro" id="IPR027304">
    <property type="entry name" value="Trigger_fact/SurA_dom_sf"/>
</dbReference>
<dbReference type="Pfam" id="PF13145">
    <property type="entry name" value="Rotamase_2"/>
    <property type="match status" value="1"/>
</dbReference>
<dbReference type="InterPro" id="IPR046357">
    <property type="entry name" value="PPIase_dom_sf"/>
</dbReference>
<dbReference type="SUPFAM" id="SSF109998">
    <property type="entry name" value="Triger factor/SurA peptide-binding domain-like"/>
    <property type="match status" value="1"/>
</dbReference>
<dbReference type="InterPro" id="IPR023058">
    <property type="entry name" value="PPIase_PpiC_CS"/>
</dbReference>
<dbReference type="PANTHER" id="PTHR47245:SF2">
    <property type="entry name" value="PEPTIDYL-PROLYL CIS-TRANS ISOMERASE HP_0175-RELATED"/>
    <property type="match status" value="1"/>
</dbReference>
<dbReference type="Gene3D" id="3.10.50.40">
    <property type="match status" value="1"/>
</dbReference>
<dbReference type="STRING" id="169679.CSACC_43080"/>
<keyword evidence="2" id="KW-0175">Coiled coil</keyword>
<evidence type="ECO:0000313" key="5">
    <source>
        <dbReference type="Proteomes" id="UP000191154"/>
    </source>
</evidence>
<dbReference type="PROSITE" id="PS50198">
    <property type="entry name" value="PPIC_PPIASE_2"/>
    <property type="match status" value="1"/>
</dbReference>
<dbReference type="PROSITE" id="PS01096">
    <property type="entry name" value="PPIC_PPIASE_1"/>
    <property type="match status" value="1"/>
</dbReference>
<dbReference type="EC" id="5.2.1.8" evidence="4"/>
<accession>A0A1S8NJP4</accession>
<organism evidence="4 5">
    <name type="scientific">Clostridium saccharobutylicum</name>
    <dbReference type="NCBI Taxonomy" id="169679"/>
    <lineage>
        <taxon>Bacteria</taxon>
        <taxon>Bacillati</taxon>
        <taxon>Bacillota</taxon>
        <taxon>Clostridia</taxon>
        <taxon>Eubacteriales</taxon>
        <taxon>Clostridiaceae</taxon>
        <taxon>Clostridium</taxon>
    </lineage>
</organism>
<dbReference type="AlphaFoldDB" id="A0A1S8NJP4"/>
<dbReference type="RefSeq" id="WP_077864330.1">
    <property type="nucleotide sequence ID" value="NZ_LZYZ01000001.1"/>
</dbReference>
<evidence type="ECO:0000256" key="1">
    <source>
        <dbReference type="PROSITE-ProRule" id="PRU00278"/>
    </source>
</evidence>
<keyword evidence="1" id="KW-0697">Rotamase</keyword>
<feature type="coiled-coil region" evidence="2">
    <location>
        <begin position="122"/>
        <end position="149"/>
    </location>
</feature>
<dbReference type="Proteomes" id="UP000191154">
    <property type="component" value="Unassembled WGS sequence"/>
</dbReference>
<dbReference type="EMBL" id="LZYZ01000001">
    <property type="protein sequence ID" value="OOM16648.1"/>
    <property type="molecule type" value="Genomic_DNA"/>
</dbReference>
<dbReference type="Gene3D" id="1.10.8.1040">
    <property type="match status" value="1"/>
</dbReference>
<dbReference type="GO" id="GO:0003755">
    <property type="term" value="F:peptidyl-prolyl cis-trans isomerase activity"/>
    <property type="evidence" value="ECO:0007669"/>
    <property type="project" value="UniProtKB-KW"/>
</dbReference>
<dbReference type="InterPro" id="IPR000297">
    <property type="entry name" value="PPIase_PpiC"/>
</dbReference>
<reference evidence="4 5" key="1">
    <citation type="submission" date="2016-05" db="EMBL/GenBank/DDBJ databases">
        <title>Microbial solvent formation.</title>
        <authorList>
            <person name="Poehlein A."/>
            <person name="Montoya Solano J.D."/>
            <person name="Flitsch S."/>
            <person name="Krabben P."/>
            <person name="Duerre P."/>
            <person name="Daniel R."/>
        </authorList>
    </citation>
    <scope>NUCLEOTIDE SEQUENCE [LARGE SCALE GENOMIC DNA]</scope>
    <source>
        <strain evidence="4 5">L1-8</strain>
    </source>
</reference>
<proteinExistence type="predicted"/>
<dbReference type="InterPro" id="IPR050245">
    <property type="entry name" value="PrsA_foldase"/>
</dbReference>
<gene>
    <name evidence="4" type="primary">cbf2</name>
    <name evidence="4" type="ORF">CLOSAC_09200</name>
</gene>
<evidence type="ECO:0000313" key="4">
    <source>
        <dbReference type="EMBL" id="OOM16648.1"/>
    </source>
</evidence>
<dbReference type="PANTHER" id="PTHR47245">
    <property type="entry name" value="PEPTIDYLPROLYL ISOMERASE"/>
    <property type="match status" value="1"/>
</dbReference>